<evidence type="ECO:0000256" key="1">
    <source>
        <dbReference type="SAM" id="MobiDB-lite"/>
    </source>
</evidence>
<dbReference type="EMBL" id="MU806513">
    <property type="protein sequence ID" value="KAJ3834573.1"/>
    <property type="molecule type" value="Genomic_DNA"/>
</dbReference>
<protein>
    <submittedName>
        <fullName evidence="3">Uncharacterized protein</fullName>
    </submittedName>
</protein>
<evidence type="ECO:0000313" key="3">
    <source>
        <dbReference type="EMBL" id="KAJ3834573.1"/>
    </source>
</evidence>
<feature type="chain" id="PRO_5041452250" evidence="2">
    <location>
        <begin position="35"/>
        <end position="189"/>
    </location>
</feature>
<sequence>MSTSRSKAAPRSTTSRRALAILILSAVVSRSVLAVPTTRPRALMSIESDPTSTPSCSFDGPESMNRAGDNWEYTTTLRRRGEVDHSDVVLRQDADDLQMLDPEYDEKTSLGSALDLEVSTDLEQQRATLSKRGCCFSRPDEDSSGPVGAANTSGPVGAANTSGPVGAANTSGGGEGGELVVVKTPAERQ</sequence>
<evidence type="ECO:0000256" key="2">
    <source>
        <dbReference type="SAM" id="SignalP"/>
    </source>
</evidence>
<evidence type="ECO:0000313" key="4">
    <source>
        <dbReference type="Proteomes" id="UP001163846"/>
    </source>
</evidence>
<proteinExistence type="predicted"/>
<gene>
    <name evidence="3" type="ORF">F5878DRAFT_350649</name>
</gene>
<organism evidence="3 4">
    <name type="scientific">Lentinula raphanica</name>
    <dbReference type="NCBI Taxonomy" id="153919"/>
    <lineage>
        <taxon>Eukaryota</taxon>
        <taxon>Fungi</taxon>
        <taxon>Dikarya</taxon>
        <taxon>Basidiomycota</taxon>
        <taxon>Agaricomycotina</taxon>
        <taxon>Agaricomycetes</taxon>
        <taxon>Agaricomycetidae</taxon>
        <taxon>Agaricales</taxon>
        <taxon>Marasmiineae</taxon>
        <taxon>Omphalotaceae</taxon>
        <taxon>Lentinula</taxon>
    </lineage>
</organism>
<name>A0AA38P1I2_9AGAR</name>
<feature type="region of interest" description="Disordered" evidence="1">
    <location>
        <begin position="134"/>
        <end position="189"/>
    </location>
</feature>
<feature type="region of interest" description="Disordered" evidence="1">
    <location>
        <begin position="45"/>
        <end position="67"/>
    </location>
</feature>
<keyword evidence="4" id="KW-1185">Reference proteome</keyword>
<accession>A0AA38P1I2</accession>
<keyword evidence="2" id="KW-0732">Signal</keyword>
<dbReference type="AlphaFoldDB" id="A0AA38P1I2"/>
<reference evidence="3" key="1">
    <citation type="submission" date="2022-08" db="EMBL/GenBank/DDBJ databases">
        <authorList>
            <consortium name="DOE Joint Genome Institute"/>
            <person name="Min B."/>
            <person name="Riley R."/>
            <person name="Sierra-Patev S."/>
            <person name="Naranjo-Ortiz M."/>
            <person name="Looney B."/>
            <person name="Konkel Z."/>
            <person name="Slot J.C."/>
            <person name="Sakamoto Y."/>
            <person name="Steenwyk J.L."/>
            <person name="Rokas A."/>
            <person name="Carro J."/>
            <person name="Camarero S."/>
            <person name="Ferreira P."/>
            <person name="Molpeceres G."/>
            <person name="Ruiz-Duenas F.J."/>
            <person name="Serrano A."/>
            <person name="Henrissat B."/>
            <person name="Drula E."/>
            <person name="Hughes K.W."/>
            <person name="Mata J.L."/>
            <person name="Ishikawa N.K."/>
            <person name="Vargas-Isla R."/>
            <person name="Ushijima S."/>
            <person name="Smith C.A."/>
            <person name="Ahrendt S."/>
            <person name="Andreopoulos W."/>
            <person name="He G."/>
            <person name="Labutti K."/>
            <person name="Lipzen A."/>
            <person name="Ng V."/>
            <person name="Sandor L."/>
            <person name="Barry K."/>
            <person name="Martinez A.T."/>
            <person name="Xiao Y."/>
            <person name="Gibbons J.G."/>
            <person name="Terashima K."/>
            <person name="Hibbett D.S."/>
            <person name="Grigoriev I.V."/>
        </authorList>
    </citation>
    <scope>NUCLEOTIDE SEQUENCE</scope>
    <source>
        <strain evidence="3">TFB9207</strain>
    </source>
</reference>
<dbReference type="Proteomes" id="UP001163846">
    <property type="component" value="Unassembled WGS sequence"/>
</dbReference>
<feature type="compositionally biased region" description="Polar residues" evidence="1">
    <location>
        <begin position="150"/>
        <end position="163"/>
    </location>
</feature>
<feature type="signal peptide" evidence="2">
    <location>
        <begin position="1"/>
        <end position="34"/>
    </location>
</feature>
<comment type="caution">
    <text evidence="3">The sequence shown here is derived from an EMBL/GenBank/DDBJ whole genome shotgun (WGS) entry which is preliminary data.</text>
</comment>